<dbReference type="InterPro" id="IPR018247">
    <property type="entry name" value="EF_Hand_1_Ca_BS"/>
</dbReference>
<reference evidence="3" key="2">
    <citation type="submission" date="2021-04" db="EMBL/GenBank/DDBJ databases">
        <authorList>
            <person name="Gilroy R."/>
        </authorList>
    </citation>
    <scope>NUCLEOTIDE SEQUENCE</scope>
    <source>
        <strain evidence="3">ChiSxjej3B15-24422</strain>
    </source>
</reference>
<dbReference type="EMBL" id="DXDD01000172">
    <property type="protein sequence ID" value="HIY61777.1"/>
    <property type="molecule type" value="Genomic_DNA"/>
</dbReference>
<sequence>MKKGNRKKITAVSLAVTAALLLGACGSSQDTEKDAAADSGERGTVTITMGRQTSSNPKFPEGDSYEDNAYIRMVEQELNVDITDAFEAPSGDDYNRQVSLALSAGSLPDIMKVATKDELTELYENELIADLTEVYDAYASDYIKSLYDSFDGRALEDVTYDGKMMAIPATSSDAGPGMCWIRSDWADELGITVDADGDRCLTLDEVKELAKQFMEANPENAENPVGIAFDVGLTSTTSDTAYMINSIAYSVGAYPRHWYQNDAGELIYGSTTEEMKEALSIVREWYQEGIVDPQLGTRTWDDITALMTNGQCGITFGSWHIPDWILNNTYMMNSNAVFEPYAVIDANGKVNCTHYKATGEYVVVSAEFEHPEIAIQILNLIYDDMVNSAELLEKYPEVDAYLKEGVDGTARPYNIEVKSNTYLLDEYAQLKAALDGTGTRDEISTAEERSNYDAITAYQEGNGDVTGWCKIHSRCKGVDLLTYLNDSDLYHWLSPIYPETTATMATNWANLQTLEEESFIKIITGTDDLDESFNAFVSGWKSQGGDTITAEIQEQIQE</sequence>
<dbReference type="InterPro" id="IPR050490">
    <property type="entry name" value="Bact_solute-bd_prot1"/>
</dbReference>
<dbReference type="AlphaFoldDB" id="A0A9D2C704"/>
<evidence type="ECO:0000313" key="4">
    <source>
        <dbReference type="Proteomes" id="UP000824007"/>
    </source>
</evidence>
<dbReference type="Pfam" id="PF01547">
    <property type="entry name" value="SBP_bac_1"/>
    <property type="match status" value="1"/>
</dbReference>
<dbReference type="InterPro" id="IPR006059">
    <property type="entry name" value="SBP"/>
</dbReference>
<evidence type="ECO:0000313" key="3">
    <source>
        <dbReference type="EMBL" id="HIY61777.1"/>
    </source>
</evidence>
<feature type="compositionally biased region" description="Polar residues" evidence="1">
    <location>
        <begin position="45"/>
        <end position="57"/>
    </location>
</feature>
<feature type="compositionally biased region" description="Basic and acidic residues" evidence="1">
    <location>
        <begin position="30"/>
        <end position="41"/>
    </location>
</feature>
<reference evidence="3" key="1">
    <citation type="journal article" date="2021" name="PeerJ">
        <title>Extensive microbial diversity within the chicken gut microbiome revealed by metagenomics and culture.</title>
        <authorList>
            <person name="Gilroy R."/>
            <person name="Ravi A."/>
            <person name="Getino M."/>
            <person name="Pursley I."/>
            <person name="Horton D.L."/>
            <person name="Alikhan N.F."/>
            <person name="Baker D."/>
            <person name="Gharbi K."/>
            <person name="Hall N."/>
            <person name="Watson M."/>
            <person name="Adriaenssens E.M."/>
            <person name="Foster-Nyarko E."/>
            <person name="Jarju S."/>
            <person name="Secka A."/>
            <person name="Antonio M."/>
            <person name="Oren A."/>
            <person name="Chaudhuri R.R."/>
            <person name="La Ragione R."/>
            <person name="Hildebrand F."/>
            <person name="Pallen M.J."/>
        </authorList>
    </citation>
    <scope>NUCLEOTIDE SEQUENCE</scope>
    <source>
        <strain evidence="3">ChiSxjej3B15-24422</strain>
    </source>
</reference>
<dbReference type="PANTHER" id="PTHR43649:SF12">
    <property type="entry name" value="DIACETYLCHITOBIOSE BINDING PROTEIN DASA"/>
    <property type="match status" value="1"/>
</dbReference>
<name>A0A9D2C704_9FIRM</name>
<accession>A0A9D2C704</accession>
<dbReference type="Gene3D" id="3.40.190.10">
    <property type="entry name" value="Periplasmic binding protein-like II"/>
    <property type="match status" value="3"/>
</dbReference>
<dbReference type="PROSITE" id="PS51257">
    <property type="entry name" value="PROKAR_LIPOPROTEIN"/>
    <property type="match status" value="1"/>
</dbReference>
<feature type="signal peptide" evidence="2">
    <location>
        <begin position="1"/>
        <end position="29"/>
    </location>
</feature>
<evidence type="ECO:0000256" key="1">
    <source>
        <dbReference type="SAM" id="MobiDB-lite"/>
    </source>
</evidence>
<keyword evidence="2" id="KW-0732">Signal</keyword>
<dbReference type="PANTHER" id="PTHR43649">
    <property type="entry name" value="ARABINOSE-BINDING PROTEIN-RELATED"/>
    <property type="match status" value="1"/>
</dbReference>
<dbReference type="SUPFAM" id="SSF53850">
    <property type="entry name" value="Periplasmic binding protein-like II"/>
    <property type="match status" value="1"/>
</dbReference>
<dbReference type="Proteomes" id="UP000824007">
    <property type="component" value="Unassembled WGS sequence"/>
</dbReference>
<dbReference type="PROSITE" id="PS00018">
    <property type="entry name" value="EF_HAND_1"/>
    <property type="match status" value="1"/>
</dbReference>
<feature type="chain" id="PRO_5038505917" evidence="2">
    <location>
        <begin position="30"/>
        <end position="558"/>
    </location>
</feature>
<organism evidence="3 4">
    <name type="scientific">Candidatus Eisenbergiella pullistercoris</name>
    <dbReference type="NCBI Taxonomy" id="2838555"/>
    <lineage>
        <taxon>Bacteria</taxon>
        <taxon>Bacillati</taxon>
        <taxon>Bacillota</taxon>
        <taxon>Clostridia</taxon>
        <taxon>Lachnospirales</taxon>
        <taxon>Lachnospiraceae</taxon>
        <taxon>Eisenbergiella</taxon>
    </lineage>
</organism>
<protein>
    <submittedName>
        <fullName evidence="3">Extracellular solute-binding protein</fullName>
    </submittedName>
</protein>
<feature type="region of interest" description="Disordered" evidence="1">
    <location>
        <begin position="30"/>
        <end position="64"/>
    </location>
</feature>
<gene>
    <name evidence="3" type="ORF">H9831_14075</name>
</gene>
<evidence type="ECO:0000256" key="2">
    <source>
        <dbReference type="SAM" id="SignalP"/>
    </source>
</evidence>
<comment type="caution">
    <text evidence="3">The sequence shown here is derived from an EMBL/GenBank/DDBJ whole genome shotgun (WGS) entry which is preliminary data.</text>
</comment>
<proteinExistence type="predicted"/>